<organism evidence="1 2">
    <name type="scientific">Candidatus Enterocloster excrementigallinarum</name>
    <dbReference type="NCBI Taxonomy" id="2838558"/>
    <lineage>
        <taxon>Bacteria</taxon>
        <taxon>Bacillati</taxon>
        <taxon>Bacillota</taxon>
        <taxon>Clostridia</taxon>
        <taxon>Lachnospirales</taxon>
        <taxon>Lachnospiraceae</taxon>
        <taxon>Enterocloster</taxon>
    </lineage>
</organism>
<name>A0A9D2PRD0_9FIRM</name>
<protein>
    <submittedName>
        <fullName evidence="1">Uncharacterized protein</fullName>
    </submittedName>
</protein>
<dbReference type="Proteomes" id="UP000823863">
    <property type="component" value="Unassembled WGS sequence"/>
</dbReference>
<comment type="caution">
    <text evidence="1">The sequence shown here is derived from an EMBL/GenBank/DDBJ whole genome shotgun (WGS) entry which is preliminary data.</text>
</comment>
<evidence type="ECO:0000313" key="1">
    <source>
        <dbReference type="EMBL" id="HJC65838.1"/>
    </source>
</evidence>
<proteinExistence type="predicted"/>
<accession>A0A9D2PRD0</accession>
<reference evidence="1" key="1">
    <citation type="journal article" date="2021" name="PeerJ">
        <title>Extensive microbial diversity within the chicken gut microbiome revealed by metagenomics and culture.</title>
        <authorList>
            <person name="Gilroy R."/>
            <person name="Ravi A."/>
            <person name="Getino M."/>
            <person name="Pursley I."/>
            <person name="Horton D.L."/>
            <person name="Alikhan N.F."/>
            <person name="Baker D."/>
            <person name="Gharbi K."/>
            <person name="Hall N."/>
            <person name="Watson M."/>
            <person name="Adriaenssens E.M."/>
            <person name="Foster-Nyarko E."/>
            <person name="Jarju S."/>
            <person name="Secka A."/>
            <person name="Antonio M."/>
            <person name="Oren A."/>
            <person name="Chaudhuri R.R."/>
            <person name="La Ragione R."/>
            <person name="Hildebrand F."/>
            <person name="Pallen M.J."/>
        </authorList>
    </citation>
    <scope>NUCLEOTIDE SEQUENCE</scope>
    <source>
        <strain evidence="1">CHK198-12963</strain>
    </source>
</reference>
<dbReference type="AlphaFoldDB" id="A0A9D2PRD0"/>
<dbReference type="EMBL" id="DWWB01000016">
    <property type="protein sequence ID" value="HJC65838.1"/>
    <property type="molecule type" value="Genomic_DNA"/>
</dbReference>
<evidence type="ECO:0000313" key="2">
    <source>
        <dbReference type="Proteomes" id="UP000823863"/>
    </source>
</evidence>
<gene>
    <name evidence="1" type="ORF">H9931_03840</name>
</gene>
<reference evidence="1" key="2">
    <citation type="submission" date="2021-04" db="EMBL/GenBank/DDBJ databases">
        <authorList>
            <person name="Gilroy R."/>
        </authorList>
    </citation>
    <scope>NUCLEOTIDE SEQUENCE</scope>
    <source>
        <strain evidence="1">CHK198-12963</strain>
    </source>
</reference>
<sequence>MKRYLLFTYVKNQDKDNTGNVAGILLYAKTDETITPDCMFHIGGNQIGAKTLDLNTDFKVIAAQLDKIAGDYFQVICSRSSFKGKSKLFE</sequence>